<dbReference type="GO" id="GO:0005634">
    <property type="term" value="C:nucleus"/>
    <property type="evidence" value="ECO:0007669"/>
    <property type="project" value="UniProtKB-SubCell"/>
</dbReference>
<dbReference type="GO" id="GO:0003677">
    <property type="term" value="F:DNA binding"/>
    <property type="evidence" value="ECO:0007669"/>
    <property type="project" value="InterPro"/>
</dbReference>
<evidence type="ECO:0000256" key="1">
    <source>
        <dbReference type="PROSITE-ProRule" id="PRU00371"/>
    </source>
</evidence>
<evidence type="ECO:0000256" key="2">
    <source>
        <dbReference type="SAM" id="MobiDB-lite"/>
    </source>
</evidence>
<dbReference type="PROSITE" id="PS51031">
    <property type="entry name" value="BESS"/>
    <property type="match status" value="1"/>
</dbReference>
<feature type="compositionally biased region" description="Polar residues" evidence="2">
    <location>
        <begin position="66"/>
        <end position="79"/>
    </location>
</feature>
<evidence type="ECO:0000259" key="3">
    <source>
        <dbReference type="PROSITE" id="PS51031"/>
    </source>
</evidence>
<dbReference type="AlphaFoldDB" id="A0A6G0VWQ9"/>
<dbReference type="Proteomes" id="UP000478052">
    <property type="component" value="Unassembled WGS sequence"/>
</dbReference>
<organism evidence="4 5">
    <name type="scientific">Aphis craccivora</name>
    <name type="common">Cowpea aphid</name>
    <dbReference type="NCBI Taxonomy" id="307492"/>
    <lineage>
        <taxon>Eukaryota</taxon>
        <taxon>Metazoa</taxon>
        <taxon>Ecdysozoa</taxon>
        <taxon>Arthropoda</taxon>
        <taxon>Hexapoda</taxon>
        <taxon>Insecta</taxon>
        <taxon>Pterygota</taxon>
        <taxon>Neoptera</taxon>
        <taxon>Paraneoptera</taxon>
        <taxon>Hemiptera</taxon>
        <taxon>Sternorrhyncha</taxon>
        <taxon>Aphidomorpha</taxon>
        <taxon>Aphidoidea</taxon>
        <taxon>Aphididae</taxon>
        <taxon>Aphidini</taxon>
        <taxon>Aphis</taxon>
        <taxon>Aphis</taxon>
    </lineage>
</organism>
<dbReference type="OrthoDB" id="6626055at2759"/>
<protein>
    <submittedName>
        <fullName evidence="4">BESS domain-containing protein</fullName>
    </submittedName>
</protein>
<accession>A0A6G0VWQ9</accession>
<evidence type="ECO:0000313" key="5">
    <source>
        <dbReference type="Proteomes" id="UP000478052"/>
    </source>
</evidence>
<dbReference type="InterPro" id="IPR004210">
    <property type="entry name" value="BESS_motif"/>
</dbReference>
<feature type="domain" description="BESS" evidence="3">
    <location>
        <begin position="129"/>
        <end position="168"/>
    </location>
</feature>
<comment type="subcellular location">
    <subcellularLocation>
        <location evidence="1">Nucleus</location>
    </subcellularLocation>
</comment>
<keyword evidence="1" id="KW-0539">Nucleus</keyword>
<gene>
    <name evidence="4" type="ORF">FWK35_00034672</name>
</gene>
<feature type="region of interest" description="Disordered" evidence="2">
    <location>
        <begin position="53"/>
        <end position="79"/>
    </location>
</feature>
<evidence type="ECO:0000313" key="4">
    <source>
        <dbReference type="EMBL" id="KAF0709524.1"/>
    </source>
</evidence>
<sequence>MHFCLPFIKTSAPPSAGNLPPVPLNSPGEVVDDTEIFEDSASQMDLSQTFVPTQTSFPDSPVHSPFQLSNSTENSTPFKQTIDQPEKIEFEKKTSAAAADHSVAEYFNAKRARLQINEAENSSQKIDRQQGIKMFLLSLIPELEDLNDSQIKLFKRRVFNIIDDISTPLQYQPQVSTFQTMIPSASNSSQMSHVSQTTDFCHDFSQNLHNSDI</sequence>
<keyword evidence="5" id="KW-1185">Reference proteome</keyword>
<dbReference type="Pfam" id="PF02944">
    <property type="entry name" value="BESS"/>
    <property type="match status" value="1"/>
</dbReference>
<reference evidence="4 5" key="1">
    <citation type="submission" date="2019-08" db="EMBL/GenBank/DDBJ databases">
        <title>Whole genome of Aphis craccivora.</title>
        <authorList>
            <person name="Voronova N.V."/>
            <person name="Shulinski R.S."/>
            <person name="Bandarenka Y.V."/>
            <person name="Zhorov D.G."/>
            <person name="Warner D."/>
        </authorList>
    </citation>
    <scope>NUCLEOTIDE SEQUENCE [LARGE SCALE GENOMIC DNA]</scope>
    <source>
        <strain evidence="4">180601</strain>
        <tissue evidence="4">Whole Body</tissue>
    </source>
</reference>
<comment type="caution">
    <text evidence="4">The sequence shown here is derived from an EMBL/GenBank/DDBJ whole genome shotgun (WGS) entry which is preliminary data.</text>
</comment>
<proteinExistence type="predicted"/>
<name>A0A6G0VWQ9_APHCR</name>
<dbReference type="EMBL" id="VUJU01011890">
    <property type="protein sequence ID" value="KAF0709524.1"/>
    <property type="molecule type" value="Genomic_DNA"/>
</dbReference>